<dbReference type="PANTHER" id="PTHR38460">
    <property type="entry name" value="TAUTOMERASE YOLI-RELATED"/>
    <property type="match status" value="1"/>
</dbReference>
<organism evidence="1 2">
    <name type="scientific">Aliidongia dinghuensis</name>
    <dbReference type="NCBI Taxonomy" id="1867774"/>
    <lineage>
        <taxon>Bacteria</taxon>
        <taxon>Pseudomonadati</taxon>
        <taxon>Pseudomonadota</taxon>
        <taxon>Alphaproteobacteria</taxon>
        <taxon>Rhodospirillales</taxon>
        <taxon>Dongiaceae</taxon>
        <taxon>Aliidongia</taxon>
    </lineage>
</organism>
<name>A0A8J2YTD5_9PROT</name>
<gene>
    <name evidence="1" type="ORF">GCM10011611_26180</name>
</gene>
<dbReference type="Proteomes" id="UP000646365">
    <property type="component" value="Unassembled WGS sequence"/>
</dbReference>
<protein>
    <submittedName>
        <fullName evidence="1">Tautomerase family protein</fullName>
    </submittedName>
</protein>
<dbReference type="InterPro" id="IPR037479">
    <property type="entry name" value="Tauto_MSAD"/>
</dbReference>
<dbReference type="RefSeq" id="WP_189046360.1">
    <property type="nucleotide sequence ID" value="NZ_BMJQ01000006.1"/>
</dbReference>
<evidence type="ECO:0000313" key="1">
    <source>
        <dbReference type="EMBL" id="GGF19070.1"/>
    </source>
</evidence>
<reference evidence="1" key="2">
    <citation type="submission" date="2020-09" db="EMBL/GenBank/DDBJ databases">
        <authorList>
            <person name="Sun Q."/>
            <person name="Zhou Y."/>
        </authorList>
    </citation>
    <scope>NUCLEOTIDE SEQUENCE</scope>
    <source>
        <strain evidence="1">CGMCC 1.15725</strain>
    </source>
</reference>
<dbReference type="Pfam" id="PF14552">
    <property type="entry name" value="Tautomerase_2"/>
    <property type="match status" value="1"/>
</dbReference>
<dbReference type="Gene3D" id="3.30.429.10">
    <property type="entry name" value="Macrophage Migration Inhibitory Factor"/>
    <property type="match status" value="1"/>
</dbReference>
<dbReference type="SUPFAM" id="SSF55331">
    <property type="entry name" value="Tautomerase/MIF"/>
    <property type="match status" value="1"/>
</dbReference>
<dbReference type="AlphaFoldDB" id="A0A8J2YTD5"/>
<keyword evidence="2" id="KW-1185">Reference proteome</keyword>
<comment type="caution">
    <text evidence="1">The sequence shown here is derived from an EMBL/GenBank/DDBJ whole genome shotgun (WGS) entry which is preliminary data.</text>
</comment>
<dbReference type="PANTHER" id="PTHR38460:SF1">
    <property type="entry name" value="TAUTOMERASE YOLI-RELATED"/>
    <property type="match status" value="1"/>
</dbReference>
<reference evidence="1" key="1">
    <citation type="journal article" date="2014" name="Int. J. Syst. Evol. Microbiol.">
        <title>Complete genome sequence of Corynebacterium casei LMG S-19264T (=DSM 44701T), isolated from a smear-ripened cheese.</title>
        <authorList>
            <consortium name="US DOE Joint Genome Institute (JGI-PGF)"/>
            <person name="Walter F."/>
            <person name="Albersmeier A."/>
            <person name="Kalinowski J."/>
            <person name="Ruckert C."/>
        </authorList>
    </citation>
    <scope>NUCLEOTIDE SEQUENCE</scope>
    <source>
        <strain evidence="1">CGMCC 1.15725</strain>
    </source>
</reference>
<sequence>MPLVRISFQTGKTQAWRQAVSDAVQQAMVETIGVPPADRFHVLSEHAPGFLMIDPTFFDVARSDDPLIVQITLRAGRTDDQKRALYRRITDRLADNPGVRPQDVMISLVENALVDWSFGEGVAHYVPA</sequence>
<accession>A0A8J2YTD5</accession>
<evidence type="ECO:0000313" key="2">
    <source>
        <dbReference type="Proteomes" id="UP000646365"/>
    </source>
</evidence>
<dbReference type="InterPro" id="IPR014347">
    <property type="entry name" value="Tautomerase/MIF_sf"/>
</dbReference>
<proteinExistence type="predicted"/>
<dbReference type="EMBL" id="BMJQ01000006">
    <property type="protein sequence ID" value="GGF19070.1"/>
    <property type="molecule type" value="Genomic_DNA"/>
</dbReference>